<feature type="transmembrane region" description="Helical" evidence="9">
    <location>
        <begin position="185"/>
        <end position="211"/>
    </location>
</feature>
<dbReference type="GO" id="GO:0016323">
    <property type="term" value="C:basolateral plasma membrane"/>
    <property type="evidence" value="ECO:0007669"/>
    <property type="project" value="TreeGrafter"/>
</dbReference>
<keyword evidence="6 9" id="KW-0472">Membrane</keyword>
<dbReference type="PANTHER" id="PTHR43829">
    <property type="entry name" value="AQUAPORIN OR AQUAGLYCEROPORIN RELATED"/>
    <property type="match status" value="1"/>
</dbReference>
<feature type="transmembrane region" description="Helical" evidence="9">
    <location>
        <begin position="52"/>
        <end position="76"/>
    </location>
</feature>
<dbReference type="KEGG" id="tut:107363249"/>
<dbReference type="HOGENOM" id="CLU_020019_9_1_1"/>
<keyword evidence="11" id="KW-1185">Reference proteome</keyword>
<dbReference type="InterPro" id="IPR023271">
    <property type="entry name" value="Aquaporin-like"/>
</dbReference>
<dbReference type="EMBL" id="CAEY01000483">
    <property type="status" value="NOT_ANNOTATED_CDS"/>
    <property type="molecule type" value="Genomic_DNA"/>
</dbReference>
<keyword evidence="5 9" id="KW-1133">Transmembrane helix</keyword>
<evidence type="ECO:0000313" key="11">
    <source>
        <dbReference type="Proteomes" id="UP000015104"/>
    </source>
</evidence>
<organism evidence="10 11">
    <name type="scientific">Tetranychus urticae</name>
    <name type="common">Two-spotted spider mite</name>
    <dbReference type="NCBI Taxonomy" id="32264"/>
    <lineage>
        <taxon>Eukaryota</taxon>
        <taxon>Metazoa</taxon>
        <taxon>Ecdysozoa</taxon>
        <taxon>Arthropoda</taxon>
        <taxon>Chelicerata</taxon>
        <taxon>Arachnida</taxon>
        <taxon>Acari</taxon>
        <taxon>Acariformes</taxon>
        <taxon>Trombidiformes</taxon>
        <taxon>Prostigmata</taxon>
        <taxon>Eleutherengona</taxon>
        <taxon>Raphignathae</taxon>
        <taxon>Tetranychoidea</taxon>
        <taxon>Tetranychidae</taxon>
        <taxon>Tetranychus</taxon>
    </lineage>
</organism>
<feature type="transmembrane region" description="Helical" evidence="9">
    <location>
        <begin position="18"/>
        <end position="40"/>
    </location>
</feature>
<dbReference type="PANTHER" id="PTHR43829:SF9">
    <property type="entry name" value="AQUAPORIN-9"/>
    <property type="match status" value="1"/>
</dbReference>
<name>T1JTQ8_TETUR</name>
<dbReference type="OrthoDB" id="3222at2759"/>
<dbReference type="PRINTS" id="PR00783">
    <property type="entry name" value="MINTRINSICP"/>
</dbReference>
<protein>
    <recommendedName>
        <fullName evidence="12">Aquaporin</fullName>
    </recommendedName>
</protein>
<dbReference type="Proteomes" id="UP000015104">
    <property type="component" value="Unassembled WGS sequence"/>
</dbReference>
<reference evidence="10" key="2">
    <citation type="submission" date="2015-06" db="UniProtKB">
        <authorList>
            <consortium name="EnsemblMetazoa"/>
        </authorList>
    </citation>
    <scope>IDENTIFICATION</scope>
</reference>
<feature type="transmembrane region" description="Helical" evidence="9">
    <location>
        <begin position="154"/>
        <end position="173"/>
    </location>
</feature>
<dbReference type="InterPro" id="IPR000425">
    <property type="entry name" value="MIP"/>
</dbReference>
<comment type="subcellular location">
    <subcellularLocation>
        <location evidence="1">Membrane</location>
        <topology evidence="1">Multi-pass membrane protein</topology>
    </subcellularLocation>
</comment>
<evidence type="ECO:0000313" key="10">
    <source>
        <dbReference type="EnsemblMetazoa" id="tetur01g15060.1"/>
    </source>
</evidence>
<proteinExistence type="inferred from homology"/>
<dbReference type="SUPFAM" id="SSF81338">
    <property type="entry name" value="Aquaporin-like"/>
    <property type="match status" value="1"/>
</dbReference>
<evidence type="ECO:0000256" key="7">
    <source>
        <dbReference type="ARBA" id="ARBA00045280"/>
    </source>
</evidence>
<evidence type="ECO:0000256" key="2">
    <source>
        <dbReference type="ARBA" id="ARBA00006175"/>
    </source>
</evidence>
<evidence type="ECO:0000256" key="8">
    <source>
        <dbReference type="RuleBase" id="RU000477"/>
    </source>
</evidence>
<comment type="similarity">
    <text evidence="2 8">Belongs to the MIP/aquaporin (TC 1.A.8) family.</text>
</comment>
<feature type="transmembrane region" description="Helical" evidence="9">
    <location>
        <begin position="232"/>
        <end position="254"/>
    </location>
</feature>
<accession>T1JTQ8</accession>
<evidence type="ECO:0000256" key="1">
    <source>
        <dbReference type="ARBA" id="ARBA00004141"/>
    </source>
</evidence>
<evidence type="ECO:0008006" key="12">
    <source>
        <dbReference type="Google" id="ProtNLM"/>
    </source>
</evidence>
<evidence type="ECO:0000256" key="6">
    <source>
        <dbReference type="ARBA" id="ARBA00023136"/>
    </source>
</evidence>
<sequence>MAQIAYQFLSKFKTKNLLYQQFIIELVGTFILIVLIDNAVATYTFGHPSDHFAIATTAGVGLYIAVVFGATVSAGHVNPVVTFALATLRKCPWKSVPVYFAGQFIGGFAATVVSFANQRLAIVARSGLNGTFPSKTASLFMSNPGIRPVDHETVILDQVLCVGILMFAIMVLIDGSNNHNSKSATPFGLLFVLIAVILAFGSNAGAAINPARDLPARLFGFMIGLGDMWSDMFWLTASTIGTFLGAVVGAWTYYLTVEIHRINDNADLRNGSANDLNLTELRTTLDKLEALVDAEKGLKSHTKLLD</sequence>
<dbReference type="GO" id="GO:0015254">
    <property type="term" value="F:glycerol channel activity"/>
    <property type="evidence" value="ECO:0007669"/>
    <property type="project" value="TreeGrafter"/>
</dbReference>
<dbReference type="InterPro" id="IPR050363">
    <property type="entry name" value="MIP/Aquaporin"/>
</dbReference>
<evidence type="ECO:0000256" key="3">
    <source>
        <dbReference type="ARBA" id="ARBA00022448"/>
    </source>
</evidence>
<evidence type="ECO:0000256" key="9">
    <source>
        <dbReference type="SAM" id="Phobius"/>
    </source>
</evidence>
<dbReference type="AlphaFoldDB" id="T1JTQ8"/>
<dbReference type="eggNOG" id="KOG0224">
    <property type="taxonomic scope" value="Eukaryota"/>
</dbReference>
<reference evidence="11" key="1">
    <citation type="submission" date="2011-08" db="EMBL/GenBank/DDBJ databases">
        <authorList>
            <person name="Rombauts S."/>
        </authorList>
    </citation>
    <scope>NUCLEOTIDE SEQUENCE</scope>
    <source>
        <strain evidence="11">London</strain>
    </source>
</reference>
<dbReference type="GO" id="GO:0015250">
    <property type="term" value="F:water channel activity"/>
    <property type="evidence" value="ECO:0007669"/>
    <property type="project" value="TreeGrafter"/>
</dbReference>
<dbReference type="OMA" id="QITRPES"/>
<dbReference type="Gene3D" id="1.20.1080.10">
    <property type="entry name" value="Glycerol uptake facilitator protein"/>
    <property type="match status" value="1"/>
</dbReference>
<keyword evidence="3 8" id="KW-0813">Transport</keyword>
<feature type="transmembrane region" description="Helical" evidence="9">
    <location>
        <begin position="96"/>
        <end position="116"/>
    </location>
</feature>
<evidence type="ECO:0000256" key="4">
    <source>
        <dbReference type="ARBA" id="ARBA00022692"/>
    </source>
</evidence>
<keyword evidence="4 8" id="KW-0812">Transmembrane</keyword>
<evidence type="ECO:0000256" key="5">
    <source>
        <dbReference type="ARBA" id="ARBA00022989"/>
    </source>
</evidence>
<gene>
    <name evidence="10" type="primary">107363249</name>
</gene>
<dbReference type="EnsemblMetazoa" id="tetur01g15060.1">
    <property type="protein sequence ID" value="tetur01g15060.1"/>
    <property type="gene ID" value="tetur01g15060"/>
</dbReference>
<dbReference type="STRING" id="32264.T1JTQ8"/>
<comment type="function">
    <text evidence="7">Aquaglyceroporin that may modulate the water content and osmolytes during anhydrobiosis.</text>
</comment>
<dbReference type="Pfam" id="PF00230">
    <property type="entry name" value="MIP"/>
    <property type="match status" value="1"/>
</dbReference>